<sequence>MNKVEQANRYIDLIRERSSEALLFLSLGKDSLVLLDLLYPKFDRIVCVFMYFVKDLEHINRWINWTKARYPKIEFVQVPHWNLTYILRGGMYCVPNPEVRLLKLADVVKAMQLKHGVYYTFLGMKKADGMNRRLMLNGYEEKGYENNGMCYPLADWTQKDILAYMKQNNLPEPVRYGNKASNGIGFNIDCFLWLRSNYPVDLQKIIKAFPMSGRILFEYDNGTK</sequence>
<protein>
    <recommendedName>
        <fullName evidence="1">Phosphoadenosine phosphosulphate reductase domain-containing protein</fullName>
    </recommendedName>
</protein>
<dbReference type="EMBL" id="AGZN01000003">
    <property type="protein sequence ID" value="EKN33236.1"/>
    <property type="molecule type" value="Genomic_DNA"/>
</dbReference>
<dbReference type="AlphaFoldDB" id="A0AAD2YK17"/>
<dbReference type="GO" id="GO:0003824">
    <property type="term" value="F:catalytic activity"/>
    <property type="evidence" value="ECO:0007669"/>
    <property type="project" value="InterPro"/>
</dbReference>
<proteinExistence type="predicted"/>
<feature type="domain" description="Phosphoadenosine phosphosulphate reductase" evidence="1">
    <location>
        <begin position="23"/>
        <end position="171"/>
    </location>
</feature>
<dbReference type="Pfam" id="PF01507">
    <property type="entry name" value="PAPS_reduct"/>
    <property type="match status" value="1"/>
</dbReference>
<dbReference type="Proteomes" id="UP000006262">
    <property type="component" value="Unassembled WGS sequence"/>
</dbReference>
<reference evidence="2 3" key="1">
    <citation type="submission" date="2012-02" db="EMBL/GenBank/DDBJ databases">
        <title>The Genome Sequence of Parabacteroides distasonis CL09T03C24.</title>
        <authorList>
            <consortium name="The Broad Institute Genome Sequencing Platform"/>
            <person name="Earl A."/>
            <person name="Ward D."/>
            <person name="Feldgarden M."/>
            <person name="Gevers D."/>
            <person name="Zitomersky N.L."/>
            <person name="Coyne M.J."/>
            <person name="Comstock L.E."/>
            <person name="Young S.K."/>
            <person name="Zeng Q."/>
            <person name="Gargeya S."/>
            <person name="Fitzgerald M."/>
            <person name="Haas B."/>
            <person name="Abouelleil A."/>
            <person name="Alvarado L."/>
            <person name="Arachchi H.M."/>
            <person name="Berlin A."/>
            <person name="Chapman S.B."/>
            <person name="Gearin G."/>
            <person name="Goldberg J."/>
            <person name="Griggs A."/>
            <person name="Gujja S."/>
            <person name="Hansen M."/>
            <person name="Heiman D."/>
            <person name="Howarth C."/>
            <person name="Larimer J."/>
            <person name="Lui A."/>
            <person name="MacDonald P.J.P."/>
            <person name="McCowen C."/>
            <person name="Montmayeur A."/>
            <person name="Murphy C."/>
            <person name="Neiman D."/>
            <person name="Pearson M."/>
            <person name="Priest M."/>
            <person name="Roberts A."/>
            <person name="Saif S."/>
            <person name="Shea T."/>
            <person name="Sisk P."/>
            <person name="Stolte C."/>
            <person name="Sykes S."/>
            <person name="Wortman J."/>
            <person name="Nusbaum C."/>
            <person name="Birren B."/>
        </authorList>
    </citation>
    <scope>NUCLEOTIDE SEQUENCE [LARGE SCALE GENOMIC DNA]</scope>
    <source>
        <strain evidence="2 3">CL09T03C24</strain>
    </source>
</reference>
<dbReference type="Gene3D" id="3.40.50.620">
    <property type="entry name" value="HUPs"/>
    <property type="match status" value="1"/>
</dbReference>
<gene>
    <name evidence="2" type="ORF">HMPREF1059_00277</name>
</gene>
<accession>A0AAD2YK17</accession>
<organism evidence="2 3">
    <name type="scientific">Parabacteroides distasonis CL09T03C24</name>
    <dbReference type="NCBI Taxonomy" id="999417"/>
    <lineage>
        <taxon>Bacteria</taxon>
        <taxon>Pseudomonadati</taxon>
        <taxon>Bacteroidota</taxon>
        <taxon>Bacteroidia</taxon>
        <taxon>Bacteroidales</taxon>
        <taxon>Tannerellaceae</taxon>
        <taxon>Parabacteroides</taxon>
    </lineage>
</organism>
<name>A0AAD2YK17_PARDI</name>
<dbReference type="InterPro" id="IPR002500">
    <property type="entry name" value="PAPS_reduct_dom"/>
</dbReference>
<comment type="caution">
    <text evidence="2">The sequence shown here is derived from an EMBL/GenBank/DDBJ whole genome shotgun (WGS) entry which is preliminary data.</text>
</comment>
<evidence type="ECO:0000259" key="1">
    <source>
        <dbReference type="Pfam" id="PF01507"/>
    </source>
</evidence>
<evidence type="ECO:0000313" key="3">
    <source>
        <dbReference type="Proteomes" id="UP000006262"/>
    </source>
</evidence>
<dbReference type="InterPro" id="IPR014729">
    <property type="entry name" value="Rossmann-like_a/b/a_fold"/>
</dbReference>
<dbReference type="RefSeq" id="WP_005862451.1">
    <property type="nucleotide sequence ID" value="NZ_JH976485.1"/>
</dbReference>
<evidence type="ECO:0000313" key="2">
    <source>
        <dbReference type="EMBL" id="EKN33236.1"/>
    </source>
</evidence>
<dbReference type="SUPFAM" id="SSF52402">
    <property type="entry name" value="Adenine nucleotide alpha hydrolases-like"/>
    <property type="match status" value="1"/>
</dbReference>